<dbReference type="EMBL" id="DVHB01000085">
    <property type="protein sequence ID" value="HIR39743.1"/>
    <property type="molecule type" value="Genomic_DNA"/>
</dbReference>
<comment type="similarity">
    <text evidence="9">Belongs to the DHNA family.</text>
</comment>
<reference evidence="11" key="1">
    <citation type="submission" date="2020-10" db="EMBL/GenBank/DDBJ databases">
        <authorList>
            <person name="Gilroy R."/>
        </authorList>
    </citation>
    <scope>NUCLEOTIDE SEQUENCE</scope>
    <source>
        <strain evidence="11">ChiW25-3613</strain>
    </source>
</reference>
<evidence type="ECO:0000259" key="10">
    <source>
        <dbReference type="SMART" id="SM00905"/>
    </source>
</evidence>
<dbReference type="GO" id="GO:0046654">
    <property type="term" value="P:tetrahydrofolate biosynthetic process"/>
    <property type="evidence" value="ECO:0007669"/>
    <property type="project" value="UniProtKB-UniRule"/>
</dbReference>
<dbReference type="Gene3D" id="3.30.70.560">
    <property type="entry name" value="7,8-Dihydro-6-hydroxymethylpterin-pyrophosphokinase HPPK"/>
    <property type="match status" value="1"/>
</dbReference>
<dbReference type="EC" id="2.7.6.3" evidence="9"/>
<comment type="pathway">
    <text evidence="2">Cofactor biosynthesis; tetrahydrofolate biosynthesis; 2-amino-4-hydroxy-6-hydroxymethyl-7,8-dihydropteridine diphosphate from 7,8-dihydroneopterin triphosphate: step 4/4.</text>
</comment>
<evidence type="ECO:0000256" key="4">
    <source>
        <dbReference type="ARBA" id="ARBA00022679"/>
    </source>
</evidence>
<dbReference type="GO" id="GO:0004150">
    <property type="term" value="F:dihydroneopterin aldolase activity"/>
    <property type="evidence" value="ECO:0007669"/>
    <property type="project" value="UniProtKB-UniRule"/>
</dbReference>
<dbReference type="Proteomes" id="UP000824179">
    <property type="component" value="Unassembled WGS sequence"/>
</dbReference>
<comment type="pathway">
    <text evidence="9">Cofactor biosynthesis; tetrahydrofolate biosynthesis; 2-amino-4-hydroxy-6-hydroxymethyl-7,8-dihydropteridine diphosphate from 7,8-dihydroneopterin triphosphate: step 3/4.</text>
</comment>
<comment type="caution">
    <text evidence="11">The sequence shown here is derived from an EMBL/GenBank/DDBJ whole genome shotgun (WGS) entry which is preliminary data.</text>
</comment>
<accession>A0A9D1AH07</accession>
<evidence type="ECO:0000256" key="5">
    <source>
        <dbReference type="ARBA" id="ARBA00022741"/>
    </source>
</evidence>
<name>A0A9D1AH07_9FIRM</name>
<evidence type="ECO:0000256" key="1">
    <source>
        <dbReference type="ARBA" id="ARBA00000198"/>
    </source>
</evidence>
<evidence type="ECO:0000313" key="11">
    <source>
        <dbReference type="EMBL" id="HIR39743.1"/>
    </source>
</evidence>
<keyword evidence="7" id="KW-0067">ATP-binding</keyword>
<comment type="catalytic activity">
    <reaction evidence="1">
        <text>6-hydroxymethyl-7,8-dihydropterin + ATP = (7,8-dihydropterin-6-yl)methyl diphosphate + AMP + H(+)</text>
        <dbReference type="Rhea" id="RHEA:11412"/>
        <dbReference type="ChEBI" id="CHEBI:15378"/>
        <dbReference type="ChEBI" id="CHEBI:30616"/>
        <dbReference type="ChEBI" id="CHEBI:44841"/>
        <dbReference type="ChEBI" id="CHEBI:72950"/>
        <dbReference type="ChEBI" id="CHEBI:456215"/>
        <dbReference type="EC" id="2.7.6.3"/>
    </reaction>
</comment>
<keyword evidence="5" id="KW-0547">Nucleotide-binding</keyword>
<dbReference type="InterPro" id="IPR000550">
    <property type="entry name" value="Hppk"/>
</dbReference>
<evidence type="ECO:0000256" key="8">
    <source>
        <dbReference type="ARBA" id="ARBA00022909"/>
    </source>
</evidence>
<protein>
    <recommendedName>
        <fullName evidence="9">Bifunctional folate synthesis protein</fullName>
    </recommendedName>
    <domain>
        <recommendedName>
            <fullName evidence="9">Dihydroneopterin aldolase</fullName>
            <shortName evidence="9">DHNA</shortName>
            <ecNumber evidence="9">4.1.2.25</ecNumber>
        </recommendedName>
        <alternativeName>
            <fullName evidence="9">7,8-dihydroneopterin aldolase</fullName>
        </alternativeName>
    </domain>
    <domain>
        <recommendedName>
            <fullName evidence="9">2-amino-4-hydroxy-6-hydroxymethyldihydropteridine pyrophosphokinase</fullName>
            <ecNumber evidence="9">2.7.6.3</ecNumber>
        </recommendedName>
        <alternativeName>
            <fullName evidence="9">6-hydroxymethyl-7,8-dihydropterin pyrophosphokinase</fullName>
            <shortName evidence="9">PPPK</shortName>
        </alternativeName>
        <alternativeName>
            <fullName evidence="9">7,8-dihydro-6-hydroxymethylpterin pyrophosphokinase</fullName>
            <shortName evidence="9">HPPK</shortName>
        </alternativeName>
    </domain>
</protein>
<dbReference type="CDD" id="cd00483">
    <property type="entry name" value="HPPK"/>
    <property type="match status" value="1"/>
</dbReference>
<dbReference type="EC" id="4.1.2.25" evidence="9"/>
<dbReference type="Pfam" id="PF01288">
    <property type="entry name" value="HPPK"/>
    <property type="match status" value="1"/>
</dbReference>
<keyword evidence="9" id="KW-0456">Lyase</keyword>
<dbReference type="InterPro" id="IPR035907">
    <property type="entry name" value="Hppk_sf"/>
</dbReference>
<dbReference type="SMART" id="SM00905">
    <property type="entry name" value="FolB"/>
    <property type="match status" value="1"/>
</dbReference>
<feature type="domain" description="Dihydroneopterin aldolase/epimerase" evidence="10">
    <location>
        <begin position="4"/>
        <end position="117"/>
    </location>
</feature>
<dbReference type="InterPro" id="IPR006156">
    <property type="entry name" value="Dihydroneopterin_aldolase"/>
</dbReference>
<dbReference type="Gene3D" id="3.30.1130.10">
    <property type="match status" value="1"/>
</dbReference>
<dbReference type="GO" id="GO:0005524">
    <property type="term" value="F:ATP binding"/>
    <property type="evidence" value="ECO:0007669"/>
    <property type="project" value="UniProtKB-KW"/>
</dbReference>
<dbReference type="CDD" id="cd00534">
    <property type="entry name" value="DHNA_DHNTPE"/>
    <property type="match status" value="1"/>
</dbReference>
<evidence type="ECO:0000256" key="7">
    <source>
        <dbReference type="ARBA" id="ARBA00022840"/>
    </source>
</evidence>
<dbReference type="InterPro" id="IPR006157">
    <property type="entry name" value="FolB_dom"/>
</dbReference>
<organism evidence="11 12">
    <name type="scientific">Candidatus Coproplasma stercoripullorum</name>
    <dbReference type="NCBI Taxonomy" id="2840751"/>
    <lineage>
        <taxon>Bacteria</taxon>
        <taxon>Bacillati</taxon>
        <taxon>Bacillota</taxon>
        <taxon>Clostridia</taxon>
        <taxon>Eubacteriales</taxon>
        <taxon>Candidatus Coproplasma</taxon>
    </lineage>
</organism>
<dbReference type="NCBIfam" id="TIGR01498">
    <property type="entry name" value="folK"/>
    <property type="match status" value="1"/>
</dbReference>
<dbReference type="SUPFAM" id="SSF55620">
    <property type="entry name" value="Tetrahydrobiopterin biosynthesis enzymes-like"/>
    <property type="match status" value="1"/>
</dbReference>
<dbReference type="PANTHER" id="PTHR43071">
    <property type="entry name" value="2-AMINO-4-HYDROXY-6-HYDROXYMETHYLDIHYDROPTERIDINE PYROPHOSPHOKINASE"/>
    <property type="match status" value="1"/>
</dbReference>
<gene>
    <name evidence="11" type="primary">folK</name>
    <name evidence="11" type="ORF">IAB90_05090</name>
</gene>
<proteinExistence type="inferred from homology"/>
<evidence type="ECO:0000256" key="3">
    <source>
        <dbReference type="ARBA" id="ARBA00009640"/>
    </source>
</evidence>
<evidence type="ECO:0000313" key="12">
    <source>
        <dbReference type="Proteomes" id="UP000824179"/>
    </source>
</evidence>
<reference evidence="11" key="2">
    <citation type="journal article" date="2021" name="PeerJ">
        <title>Extensive microbial diversity within the chicken gut microbiome revealed by metagenomics and culture.</title>
        <authorList>
            <person name="Gilroy R."/>
            <person name="Ravi A."/>
            <person name="Getino M."/>
            <person name="Pursley I."/>
            <person name="Horton D.L."/>
            <person name="Alikhan N.F."/>
            <person name="Baker D."/>
            <person name="Gharbi K."/>
            <person name="Hall N."/>
            <person name="Watson M."/>
            <person name="Adriaenssens E.M."/>
            <person name="Foster-Nyarko E."/>
            <person name="Jarju S."/>
            <person name="Secka A."/>
            <person name="Antonio M."/>
            <person name="Oren A."/>
            <person name="Chaudhuri R.R."/>
            <person name="La Ragione R."/>
            <person name="Hildebrand F."/>
            <person name="Pallen M.J."/>
        </authorList>
    </citation>
    <scope>NUCLEOTIDE SEQUENCE</scope>
    <source>
        <strain evidence="11">ChiW25-3613</strain>
    </source>
</reference>
<dbReference type="PANTHER" id="PTHR43071:SF1">
    <property type="entry name" value="2-AMINO-4-HYDROXY-6-HYDROXYMETHYLDIHYDROPTERIDINE PYROPHOSPHOKINASE"/>
    <property type="match status" value="1"/>
</dbReference>
<dbReference type="GO" id="GO:0003848">
    <property type="term" value="F:2-amino-4-hydroxy-6-hydroxymethyldihydropteridine diphosphokinase activity"/>
    <property type="evidence" value="ECO:0007669"/>
    <property type="project" value="UniProtKB-EC"/>
</dbReference>
<evidence type="ECO:0000256" key="2">
    <source>
        <dbReference type="ARBA" id="ARBA00005051"/>
    </source>
</evidence>
<comment type="catalytic activity">
    <reaction evidence="9">
        <text>7,8-dihydroneopterin = 6-hydroxymethyl-7,8-dihydropterin + glycolaldehyde</text>
        <dbReference type="Rhea" id="RHEA:10540"/>
        <dbReference type="ChEBI" id="CHEBI:17001"/>
        <dbReference type="ChEBI" id="CHEBI:17071"/>
        <dbReference type="ChEBI" id="CHEBI:44841"/>
        <dbReference type="EC" id="4.1.2.25"/>
    </reaction>
</comment>
<dbReference type="AlphaFoldDB" id="A0A9D1AH07"/>
<comment type="function">
    <text evidence="9">Catalyzes the conversion of 7,8-dihydroneopterin to 6-hydroxymethyl-7,8-dihydropterin.</text>
</comment>
<keyword evidence="8 9" id="KW-0289">Folate biosynthesis</keyword>
<dbReference type="GO" id="GO:0046656">
    <property type="term" value="P:folic acid biosynthetic process"/>
    <property type="evidence" value="ECO:0007669"/>
    <property type="project" value="UniProtKB-UniRule"/>
</dbReference>
<evidence type="ECO:0000256" key="9">
    <source>
        <dbReference type="RuleBase" id="RU362079"/>
    </source>
</evidence>
<dbReference type="NCBIfam" id="TIGR00526">
    <property type="entry name" value="folB_dom"/>
    <property type="match status" value="1"/>
</dbReference>
<dbReference type="SUPFAM" id="SSF55083">
    <property type="entry name" value="6-hydroxymethyl-7,8-dihydropterin pyrophosphokinase, HPPK"/>
    <property type="match status" value="1"/>
</dbReference>
<comment type="similarity">
    <text evidence="3">In the N-terminal section; belongs to the DHNA family.</text>
</comment>
<keyword evidence="4 11" id="KW-0808">Transferase</keyword>
<sequence length="271" mass="30399">MGKVIVKKLKIKTCHGVNDFEKRQPQRFEFSAEVDCDFYEAAKNDEIAQTVNYSTVCKIITAVATQNVFNLIETLASRCAAAILDNFPQAKAVKVRVEKPQAPVKAKFKTVAVEAYLKRSTVYLSLGSSMGDRKAYIDFAVKELSSTRGVTVKKMSSYSESEPYGGVARNKFLNACAEIETYLPPRALLHEIHRIEAAGERSRTLRWDDRTLDIDIIFYGREIICEDGLIIPHADYMNRSFVIEPLKEIAPDFICPGTGNRVKELSVSDSN</sequence>
<dbReference type="InterPro" id="IPR043133">
    <property type="entry name" value="GTP-CH-I_C/QueF"/>
</dbReference>
<keyword evidence="6" id="KW-0418">Kinase</keyword>
<dbReference type="GO" id="GO:0016301">
    <property type="term" value="F:kinase activity"/>
    <property type="evidence" value="ECO:0007669"/>
    <property type="project" value="UniProtKB-KW"/>
</dbReference>
<dbReference type="NCBIfam" id="TIGR00525">
    <property type="entry name" value="folB"/>
    <property type="match status" value="1"/>
</dbReference>
<dbReference type="Pfam" id="PF02152">
    <property type="entry name" value="FolB"/>
    <property type="match status" value="1"/>
</dbReference>
<evidence type="ECO:0000256" key="6">
    <source>
        <dbReference type="ARBA" id="ARBA00022777"/>
    </source>
</evidence>